<dbReference type="Proteomes" id="UP000245489">
    <property type="component" value="Unassembled WGS sequence"/>
</dbReference>
<dbReference type="AlphaFoldDB" id="A0A316EBY4"/>
<keyword evidence="1" id="KW-1133">Transmembrane helix</keyword>
<organism evidence="2 3">
    <name type="scientific">Arcicella aurantiaca</name>
    <dbReference type="NCBI Taxonomy" id="591202"/>
    <lineage>
        <taxon>Bacteria</taxon>
        <taxon>Pseudomonadati</taxon>
        <taxon>Bacteroidota</taxon>
        <taxon>Cytophagia</taxon>
        <taxon>Cytophagales</taxon>
        <taxon>Flectobacillaceae</taxon>
        <taxon>Arcicella</taxon>
    </lineage>
</organism>
<evidence type="ECO:0000313" key="3">
    <source>
        <dbReference type="Proteomes" id="UP000245489"/>
    </source>
</evidence>
<feature type="transmembrane region" description="Helical" evidence="1">
    <location>
        <begin position="21"/>
        <end position="41"/>
    </location>
</feature>
<feature type="transmembrane region" description="Helical" evidence="1">
    <location>
        <begin position="165"/>
        <end position="188"/>
    </location>
</feature>
<reference evidence="2 3" key="1">
    <citation type="submission" date="2018-05" db="EMBL/GenBank/DDBJ databases">
        <title>Genomic Encyclopedia of Archaeal and Bacterial Type Strains, Phase II (KMG-II): from individual species to whole genera.</title>
        <authorList>
            <person name="Goeker M."/>
        </authorList>
    </citation>
    <scope>NUCLEOTIDE SEQUENCE [LARGE SCALE GENOMIC DNA]</scope>
    <source>
        <strain evidence="2 3">DSM 22214</strain>
    </source>
</reference>
<feature type="transmembrane region" description="Helical" evidence="1">
    <location>
        <begin position="134"/>
        <end position="153"/>
    </location>
</feature>
<name>A0A316EBY4_9BACT</name>
<comment type="caution">
    <text evidence="2">The sequence shown here is derived from an EMBL/GenBank/DDBJ whole genome shotgun (WGS) entry which is preliminary data.</text>
</comment>
<dbReference type="RefSeq" id="WP_109742775.1">
    <property type="nucleotide sequence ID" value="NZ_QGGO01000008.1"/>
</dbReference>
<sequence length="242" mass="27770">MDWITKLLEIFLSNTYKVSHKLWVIISVVASILIVDNHFGFSSHWRTKSKIEEAVAIQELIVKTHGNNALNKKLLSLQDEIIESKNLSNYFLDLFSNIFTTTSASLSKTVKTPIAANTDSIIEYSLVYHVVSTSFWFILLFLAVFFFSVINIYESKKLEIKDIKTFFQINGVIITIIIVLSFLTYLIPKFNPPFANYIINFLITTMLIIGFVIIIIIQQNKDLQKKHDNLISQLKKVTKVGN</sequence>
<gene>
    <name evidence="2" type="ORF">LV89_02031</name>
</gene>
<dbReference type="EMBL" id="QGGO01000008">
    <property type="protein sequence ID" value="PWK27214.1"/>
    <property type="molecule type" value="Genomic_DNA"/>
</dbReference>
<keyword evidence="3" id="KW-1185">Reference proteome</keyword>
<proteinExistence type="predicted"/>
<protein>
    <submittedName>
        <fullName evidence="2">Uncharacterized protein</fullName>
    </submittedName>
</protein>
<evidence type="ECO:0000313" key="2">
    <source>
        <dbReference type="EMBL" id="PWK27214.1"/>
    </source>
</evidence>
<keyword evidence="1" id="KW-0472">Membrane</keyword>
<evidence type="ECO:0000256" key="1">
    <source>
        <dbReference type="SAM" id="Phobius"/>
    </source>
</evidence>
<feature type="transmembrane region" description="Helical" evidence="1">
    <location>
        <begin position="194"/>
        <end position="217"/>
    </location>
</feature>
<keyword evidence="1" id="KW-0812">Transmembrane</keyword>
<accession>A0A316EBY4</accession>